<dbReference type="InterPro" id="IPR016040">
    <property type="entry name" value="NAD(P)-bd_dom"/>
</dbReference>
<dbReference type="GO" id="GO:0044877">
    <property type="term" value="F:protein-containing complex binding"/>
    <property type="evidence" value="ECO:0007669"/>
    <property type="project" value="TreeGrafter"/>
</dbReference>
<dbReference type="Gene3D" id="3.40.50.720">
    <property type="entry name" value="NAD(P)-binding Rossmann-like Domain"/>
    <property type="match status" value="1"/>
</dbReference>
<dbReference type="AlphaFoldDB" id="A0A7I7QSG7"/>
<protein>
    <submittedName>
        <fullName evidence="2">LysR family transcriptional regulator</fullName>
    </submittedName>
</protein>
<dbReference type="KEGG" id="msei:MSEDJ_32780"/>
<evidence type="ECO:0000313" key="2">
    <source>
        <dbReference type="EMBL" id="BBY29182.1"/>
    </source>
</evidence>
<evidence type="ECO:0000313" key="3">
    <source>
        <dbReference type="Proteomes" id="UP000467193"/>
    </source>
</evidence>
<organism evidence="2 3">
    <name type="scientific">Mycolicibacterium sediminis</name>
    <dbReference type="NCBI Taxonomy" id="1286180"/>
    <lineage>
        <taxon>Bacteria</taxon>
        <taxon>Bacillati</taxon>
        <taxon>Actinomycetota</taxon>
        <taxon>Actinomycetes</taxon>
        <taxon>Mycobacteriales</taxon>
        <taxon>Mycobacteriaceae</taxon>
        <taxon>Mycolicibacterium</taxon>
    </lineage>
</organism>
<keyword evidence="3" id="KW-1185">Reference proteome</keyword>
<dbReference type="Proteomes" id="UP000467193">
    <property type="component" value="Chromosome"/>
</dbReference>
<gene>
    <name evidence="2" type="ORF">MSEDJ_32780</name>
</gene>
<evidence type="ECO:0000259" key="1">
    <source>
        <dbReference type="Pfam" id="PF13460"/>
    </source>
</evidence>
<dbReference type="EMBL" id="AP022588">
    <property type="protein sequence ID" value="BBY29182.1"/>
    <property type="molecule type" value="Genomic_DNA"/>
</dbReference>
<sequence length="252" mass="25552">MTDSLKITVVGATGLVGSAVVELLTAAGHDVVAASRSTGADVVTGDGLAEALAGAQVLIDVVNSPSFEDDPVLEFFTASSANLVAAATEASVGHYVALSIVGADLLPDSGYMRAKVVQENTIAGSGLPHTIVRATQFHEFTEAITGALVVDGEVRAPDARIQPVAAADVSAEVARVAVAEPVDGTVDFGGPEKMSFADMARAVLAAQGADTPVVVDPTATYFGTRVGQDSLVTGEDATLAPTRFADWLGARS</sequence>
<dbReference type="PANTHER" id="PTHR12126">
    <property type="entry name" value="NADH-UBIQUINONE OXIDOREDUCTASE 39 KDA SUBUNIT-RELATED"/>
    <property type="match status" value="1"/>
</dbReference>
<name>A0A7I7QSG7_9MYCO</name>
<dbReference type="SUPFAM" id="SSF51735">
    <property type="entry name" value="NAD(P)-binding Rossmann-fold domains"/>
    <property type="match status" value="1"/>
</dbReference>
<dbReference type="Pfam" id="PF13460">
    <property type="entry name" value="NAD_binding_10"/>
    <property type="match status" value="1"/>
</dbReference>
<dbReference type="PANTHER" id="PTHR12126:SF11">
    <property type="entry name" value="NADH DEHYDROGENASE [UBIQUINONE] 1 ALPHA SUBCOMPLEX SUBUNIT 9, MITOCHONDRIAL"/>
    <property type="match status" value="1"/>
</dbReference>
<feature type="domain" description="NAD(P)-binding" evidence="1">
    <location>
        <begin position="11"/>
        <end position="171"/>
    </location>
</feature>
<dbReference type="InterPro" id="IPR036291">
    <property type="entry name" value="NAD(P)-bd_dom_sf"/>
</dbReference>
<accession>A0A7I7QSG7</accession>
<reference evidence="2 3" key="1">
    <citation type="journal article" date="2019" name="Emerg. Microbes Infect.">
        <title>Comprehensive subspecies identification of 175 nontuberculous mycobacteria species based on 7547 genomic profiles.</title>
        <authorList>
            <person name="Matsumoto Y."/>
            <person name="Kinjo T."/>
            <person name="Motooka D."/>
            <person name="Nabeya D."/>
            <person name="Jung N."/>
            <person name="Uechi K."/>
            <person name="Horii T."/>
            <person name="Iida T."/>
            <person name="Fujita J."/>
            <person name="Nakamura S."/>
        </authorList>
    </citation>
    <scope>NUCLEOTIDE SEQUENCE [LARGE SCALE GENOMIC DNA]</scope>
    <source>
        <strain evidence="2 3">JCM 17899</strain>
    </source>
</reference>
<proteinExistence type="predicted"/>
<dbReference type="InterPro" id="IPR051207">
    <property type="entry name" value="ComplexI_NDUFA9_subunit"/>
</dbReference>